<sequence>MIRFIIKIAFWLGVIAFFLPGSKSSNEGGEINYFVAFAGFQELMSDMSGFCDRAPTACGAGGQIASFVGNRIGDGLNYGYELIRGQNNPPPGTNTPPASLPLTPAQNRAPPAGGTPVPAATHGVTQPENAIPTPSSRPGQTGS</sequence>
<proteinExistence type="predicted"/>
<feature type="region of interest" description="Disordered" evidence="1">
    <location>
        <begin position="83"/>
        <end position="143"/>
    </location>
</feature>
<dbReference type="Pfam" id="PF17264">
    <property type="entry name" value="DUF5330"/>
    <property type="match status" value="1"/>
</dbReference>
<protein>
    <recommendedName>
        <fullName evidence="4">DUF5330 domain-containing protein</fullName>
    </recommendedName>
</protein>
<dbReference type="EMBL" id="VTWH01000002">
    <property type="protein sequence ID" value="KAA0971095.1"/>
    <property type="molecule type" value="Genomic_DNA"/>
</dbReference>
<feature type="compositionally biased region" description="Polar residues" evidence="1">
    <location>
        <begin position="123"/>
        <end position="143"/>
    </location>
</feature>
<evidence type="ECO:0008006" key="4">
    <source>
        <dbReference type="Google" id="ProtNLM"/>
    </source>
</evidence>
<name>A0A5B0DZ19_9HYPH</name>
<feature type="compositionally biased region" description="Low complexity" evidence="1">
    <location>
        <begin position="109"/>
        <end position="121"/>
    </location>
</feature>
<evidence type="ECO:0000313" key="2">
    <source>
        <dbReference type="EMBL" id="KAA0971095.1"/>
    </source>
</evidence>
<reference evidence="2 3" key="1">
    <citation type="submission" date="2019-08" db="EMBL/GenBank/DDBJ databases">
        <title>Aureimonas fodiniaquatilis sp. nov., isolated from a coal mine wastewater.</title>
        <authorList>
            <person name="Kim W."/>
        </authorList>
    </citation>
    <scope>NUCLEOTIDE SEQUENCE [LARGE SCALE GENOMIC DNA]</scope>
    <source>
        <strain evidence="2 3">CAU 1482</strain>
    </source>
</reference>
<dbReference type="AlphaFoldDB" id="A0A5B0DZ19"/>
<accession>A0A5B0DZ19</accession>
<comment type="caution">
    <text evidence="2">The sequence shown here is derived from an EMBL/GenBank/DDBJ whole genome shotgun (WGS) entry which is preliminary data.</text>
</comment>
<dbReference type="InterPro" id="IPR035220">
    <property type="entry name" value="DUF5330"/>
</dbReference>
<gene>
    <name evidence="2" type="ORF">FPY71_11665</name>
</gene>
<organism evidence="2 3">
    <name type="scientific">Aureimonas fodinaquatilis</name>
    <dbReference type="NCBI Taxonomy" id="2565783"/>
    <lineage>
        <taxon>Bacteria</taxon>
        <taxon>Pseudomonadati</taxon>
        <taxon>Pseudomonadota</taxon>
        <taxon>Alphaproteobacteria</taxon>
        <taxon>Hyphomicrobiales</taxon>
        <taxon>Aurantimonadaceae</taxon>
        <taxon>Aureimonas</taxon>
    </lineage>
</organism>
<keyword evidence="3" id="KW-1185">Reference proteome</keyword>
<dbReference type="Proteomes" id="UP000324738">
    <property type="component" value="Unassembled WGS sequence"/>
</dbReference>
<dbReference type="RefSeq" id="WP_149300407.1">
    <property type="nucleotide sequence ID" value="NZ_VTWH01000002.1"/>
</dbReference>
<evidence type="ECO:0000313" key="3">
    <source>
        <dbReference type="Proteomes" id="UP000324738"/>
    </source>
</evidence>
<evidence type="ECO:0000256" key="1">
    <source>
        <dbReference type="SAM" id="MobiDB-lite"/>
    </source>
</evidence>
<dbReference type="OrthoDB" id="7923950at2"/>